<evidence type="ECO:0000313" key="9">
    <source>
        <dbReference type="Proteomes" id="UP001176521"/>
    </source>
</evidence>
<dbReference type="InterPro" id="IPR001753">
    <property type="entry name" value="Enoyl-CoA_hydra/iso"/>
</dbReference>
<evidence type="ECO:0000256" key="4">
    <source>
        <dbReference type="ARBA" id="ARBA00023098"/>
    </source>
</evidence>
<dbReference type="InterPro" id="IPR014748">
    <property type="entry name" value="Enoyl-CoA_hydra_C"/>
</dbReference>
<dbReference type="Gene3D" id="1.10.12.10">
    <property type="entry name" value="Lyase 2-enoyl-coa Hydratase, Chain A, domain 2"/>
    <property type="match status" value="1"/>
</dbReference>
<dbReference type="GO" id="GO:0004300">
    <property type="term" value="F:enoyl-CoA hydratase activity"/>
    <property type="evidence" value="ECO:0007669"/>
    <property type="project" value="UniProtKB-EC"/>
</dbReference>
<dbReference type="PROSITE" id="PS00166">
    <property type="entry name" value="ENOYL_COA_HYDRATASE"/>
    <property type="match status" value="1"/>
</dbReference>
<evidence type="ECO:0000256" key="6">
    <source>
        <dbReference type="ARBA" id="ARBA00073937"/>
    </source>
</evidence>
<keyword evidence="4" id="KW-0443">Lipid metabolism</keyword>
<evidence type="ECO:0000313" key="8">
    <source>
        <dbReference type="EMBL" id="KAK0521316.1"/>
    </source>
</evidence>
<evidence type="ECO:0000256" key="1">
    <source>
        <dbReference type="ARBA" id="ARBA00005254"/>
    </source>
</evidence>
<gene>
    <name evidence="8" type="primary">ECHS1</name>
    <name evidence="8" type="ORF">OC842_006818</name>
</gene>
<dbReference type="Gene3D" id="3.90.226.10">
    <property type="entry name" value="2-enoyl-CoA Hydratase, Chain A, domain 1"/>
    <property type="match status" value="1"/>
</dbReference>
<dbReference type="AlphaFoldDB" id="A0AAN6G7G8"/>
<dbReference type="PANTHER" id="PTHR11941:SF54">
    <property type="entry name" value="ENOYL-COA HYDRATASE, MITOCHONDRIAL"/>
    <property type="match status" value="1"/>
</dbReference>
<comment type="caution">
    <text evidence="8">The sequence shown here is derived from an EMBL/GenBank/DDBJ whole genome shotgun (WGS) entry which is preliminary data.</text>
</comment>
<dbReference type="FunFam" id="3.90.226.10:FF:000019">
    <property type="entry name" value="Enoyl-CoA hydratase, mitochondrial"/>
    <property type="match status" value="1"/>
</dbReference>
<organism evidence="8 9">
    <name type="scientific">Tilletia horrida</name>
    <dbReference type="NCBI Taxonomy" id="155126"/>
    <lineage>
        <taxon>Eukaryota</taxon>
        <taxon>Fungi</taxon>
        <taxon>Dikarya</taxon>
        <taxon>Basidiomycota</taxon>
        <taxon>Ustilaginomycotina</taxon>
        <taxon>Exobasidiomycetes</taxon>
        <taxon>Tilletiales</taxon>
        <taxon>Tilletiaceae</taxon>
        <taxon>Tilletia</taxon>
    </lineage>
</organism>
<keyword evidence="5 8" id="KW-0456">Lyase</keyword>
<dbReference type="Proteomes" id="UP001176521">
    <property type="component" value="Unassembled WGS sequence"/>
</dbReference>
<dbReference type="Pfam" id="PF00378">
    <property type="entry name" value="ECH_1"/>
    <property type="match status" value="1"/>
</dbReference>
<dbReference type="PANTHER" id="PTHR11941">
    <property type="entry name" value="ENOYL-COA HYDRATASE-RELATED"/>
    <property type="match status" value="1"/>
</dbReference>
<dbReference type="GO" id="GO:0006635">
    <property type="term" value="P:fatty acid beta-oxidation"/>
    <property type="evidence" value="ECO:0007669"/>
    <property type="project" value="TreeGrafter"/>
</dbReference>
<keyword evidence="9" id="KW-1185">Reference proteome</keyword>
<dbReference type="SUPFAM" id="SSF52096">
    <property type="entry name" value="ClpP/crotonase"/>
    <property type="match status" value="1"/>
</dbReference>
<dbReference type="InterPro" id="IPR018376">
    <property type="entry name" value="Enoyl-CoA_hyd/isom_CS"/>
</dbReference>
<dbReference type="GO" id="GO:0005739">
    <property type="term" value="C:mitochondrion"/>
    <property type="evidence" value="ECO:0007669"/>
    <property type="project" value="TreeGrafter"/>
</dbReference>
<accession>A0AAN6G7G8</accession>
<dbReference type="FunFam" id="1.10.12.10:FF:000001">
    <property type="entry name" value="Probable enoyl-CoA hydratase, mitochondrial"/>
    <property type="match status" value="1"/>
</dbReference>
<keyword evidence="3" id="KW-0276">Fatty acid metabolism</keyword>
<evidence type="ECO:0000256" key="7">
    <source>
        <dbReference type="RuleBase" id="RU003707"/>
    </source>
</evidence>
<sequence>MRSSSAALSLAARSIRGSRVATRPVAAAAAAAAAAAVSAAPLPAAARTLALAPSAAVSGGARSFASSASAHQASTDAASGAPTYEHILVSSPAPRVTLITLNRPKALNALNSALFSEINDAALRADADPSVGAIVITGSDKAFAAGADIKEMKEKVYADVYKNNFLGHWTLLTTVRKPIVAAVSGYALGGGCELAMMCDIILAAPTAVFGQPEINLGVIPGAGGTQRLTKALGKSRAMEIILTGSNLAADEAAAGGLVSRVVKEGSVVDEAVKVASKIASKGQLAVQAGKEAVNASYELSLAEGNRLERRLFQSLFATKDQKEGMGAFAEKRKASLKIS</sequence>
<dbReference type="CDD" id="cd06558">
    <property type="entry name" value="crotonase-like"/>
    <property type="match status" value="1"/>
</dbReference>
<comment type="similarity">
    <text evidence="1 7">Belongs to the enoyl-CoA hydratase/isomerase family.</text>
</comment>
<dbReference type="EMBL" id="JAPDMQ010000685">
    <property type="protein sequence ID" value="KAK0521316.1"/>
    <property type="molecule type" value="Genomic_DNA"/>
</dbReference>
<dbReference type="EC" id="4.2.1.17" evidence="2"/>
<dbReference type="InterPro" id="IPR029045">
    <property type="entry name" value="ClpP/crotonase-like_dom_sf"/>
</dbReference>
<proteinExistence type="inferred from homology"/>
<evidence type="ECO:0000256" key="3">
    <source>
        <dbReference type="ARBA" id="ARBA00022832"/>
    </source>
</evidence>
<evidence type="ECO:0000256" key="5">
    <source>
        <dbReference type="ARBA" id="ARBA00023239"/>
    </source>
</evidence>
<evidence type="ECO:0000256" key="2">
    <source>
        <dbReference type="ARBA" id="ARBA00012076"/>
    </source>
</evidence>
<protein>
    <recommendedName>
        <fullName evidence="6">Probable enoyl-CoA hydratase, mitochondrial</fullName>
        <ecNumber evidence="2">4.2.1.17</ecNumber>
    </recommendedName>
</protein>
<name>A0AAN6G7G8_9BASI</name>
<reference evidence="8" key="1">
    <citation type="journal article" date="2023" name="PhytoFront">
        <title>Draft Genome Resources of Seven Strains of Tilletia horrida, Causal Agent of Kernel Smut of Rice.</title>
        <authorList>
            <person name="Khanal S."/>
            <person name="Antony Babu S."/>
            <person name="Zhou X.G."/>
        </authorList>
    </citation>
    <scope>NUCLEOTIDE SEQUENCE</scope>
    <source>
        <strain evidence="8">TX3</strain>
    </source>
</reference>